<feature type="domain" description="Exonuclease" evidence="4">
    <location>
        <begin position="2"/>
        <end position="177"/>
    </location>
</feature>
<organism evidence="5 6">
    <name type="scientific">Halalkalibacter wakoensis JCM 9140</name>
    <dbReference type="NCBI Taxonomy" id="1236970"/>
    <lineage>
        <taxon>Bacteria</taxon>
        <taxon>Bacillati</taxon>
        <taxon>Bacillota</taxon>
        <taxon>Bacilli</taxon>
        <taxon>Bacillales</taxon>
        <taxon>Bacillaceae</taxon>
        <taxon>Halalkalibacter</taxon>
    </lineage>
</organism>
<dbReference type="PANTHER" id="PTHR23044:SF61">
    <property type="entry name" value="3'-5' EXORIBONUCLEASE 1-RELATED"/>
    <property type="match status" value="1"/>
</dbReference>
<dbReference type="InterPro" id="IPR012337">
    <property type="entry name" value="RNaseH-like_sf"/>
</dbReference>
<evidence type="ECO:0000313" key="6">
    <source>
        <dbReference type="Proteomes" id="UP000018890"/>
    </source>
</evidence>
<keyword evidence="1" id="KW-0540">Nuclease</keyword>
<dbReference type="Gene3D" id="3.30.420.10">
    <property type="entry name" value="Ribonuclease H-like superfamily/Ribonuclease H"/>
    <property type="match status" value="1"/>
</dbReference>
<keyword evidence="3 5" id="KW-0269">Exonuclease</keyword>
<dbReference type="Proteomes" id="UP000018890">
    <property type="component" value="Unassembled WGS sequence"/>
</dbReference>
<keyword evidence="6" id="KW-1185">Reference proteome</keyword>
<keyword evidence="2" id="KW-0378">Hydrolase</keyword>
<dbReference type="InterPro" id="IPR013520">
    <property type="entry name" value="Ribonucl_H"/>
</dbReference>
<dbReference type="GO" id="GO:0000175">
    <property type="term" value="F:3'-5'-RNA exonuclease activity"/>
    <property type="evidence" value="ECO:0007669"/>
    <property type="project" value="InterPro"/>
</dbReference>
<dbReference type="InterPro" id="IPR047201">
    <property type="entry name" value="ERI-1_3'hExo-like"/>
</dbReference>
<dbReference type="GO" id="GO:0003676">
    <property type="term" value="F:nucleic acid binding"/>
    <property type="evidence" value="ECO:0007669"/>
    <property type="project" value="InterPro"/>
</dbReference>
<evidence type="ECO:0000256" key="2">
    <source>
        <dbReference type="ARBA" id="ARBA00022801"/>
    </source>
</evidence>
<dbReference type="AlphaFoldDB" id="W4PZL6"/>
<dbReference type="OrthoDB" id="159416at2"/>
<evidence type="ECO:0000256" key="1">
    <source>
        <dbReference type="ARBA" id="ARBA00022722"/>
    </source>
</evidence>
<evidence type="ECO:0000256" key="3">
    <source>
        <dbReference type="ARBA" id="ARBA00022839"/>
    </source>
</evidence>
<name>W4PZL6_9BACI</name>
<evidence type="ECO:0000259" key="4">
    <source>
        <dbReference type="SMART" id="SM00479"/>
    </source>
</evidence>
<protein>
    <submittedName>
        <fullName evidence="5">Exonuclease</fullName>
    </submittedName>
</protein>
<dbReference type="PANTHER" id="PTHR23044">
    <property type="entry name" value="3'-5' EXONUCLEASE ERI1-RELATED"/>
    <property type="match status" value="1"/>
</dbReference>
<dbReference type="InterPro" id="IPR036397">
    <property type="entry name" value="RNaseH_sf"/>
</dbReference>
<dbReference type="InterPro" id="IPR051274">
    <property type="entry name" value="3-5_Exoribonuclease"/>
</dbReference>
<dbReference type="Pfam" id="PF00929">
    <property type="entry name" value="RNase_T"/>
    <property type="match status" value="1"/>
</dbReference>
<proteinExistence type="predicted"/>
<sequence length="215" mass="25004">MIAVIFDLELIKRFRKGQPSEIVEIGACKVDLSNKQIVDQFQQYISPKRGKISKSTRKFIKMSEDDVNKAVSFEEGIYLFTEWLGKEYYLCSWGKDDRAHFINQSVQNKINLSWLRNYNDIQKPIGRLITPDGNQQLGLKNALSIAGIEPVGKVHRGIDDAINTAKLFIKFLDKIDLKENTLSEEEIAQQYKKYKRSRFRHIEDKKAHSQQKPRI</sequence>
<accession>W4PZL6</accession>
<dbReference type="SMART" id="SM00479">
    <property type="entry name" value="EXOIII"/>
    <property type="match status" value="1"/>
</dbReference>
<dbReference type="CDD" id="cd06133">
    <property type="entry name" value="ERI-1_3'hExo_like"/>
    <property type="match status" value="1"/>
</dbReference>
<dbReference type="EMBL" id="BAUT01000007">
    <property type="protein sequence ID" value="GAE25130.1"/>
    <property type="molecule type" value="Genomic_DNA"/>
</dbReference>
<gene>
    <name evidence="5" type="ORF">JCM9140_1103</name>
</gene>
<comment type="caution">
    <text evidence="5">The sequence shown here is derived from an EMBL/GenBank/DDBJ whole genome shotgun (WGS) entry which is preliminary data.</text>
</comment>
<dbReference type="RefSeq" id="WP_052002067.1">
    <property type="nucleotide sequence ID" value="NZ_BAUT01000007.1"/>
</dbReference>
<dbReference type="STRING" id="1236970.JCM9140_1103"/>
<evidence type="ECO:0000313" key="5">
    <source>
        <dbReference type="EMBL" id="GAE25130.1"/>
    </source>
</evidence>
<dbReference type="SUPFAM" id="SSF53098">
    <property type="entry name" value="Ribonuclease H-like"/>
    <property type="match status" value="1"/>
</dbReference>
<reference evidence="5" key="1">
    <citation type="journal article" date="2014" name="Genome Announc.">
        <title>Draft Genome Sequences of Three Alkaliphilic Bacillus Strains, Bacillus wakoensis JCM 9140T, Bacillus akibai JCM 9157T, and Bacillus hemicellulosilyticus JCM 9152T.</title>
        <authorList>
            <person name="Yuki M."/>
            <person name="Oshima K."/>
            <person name="Suda W."/>
            <person name="Oshida Y."/>
            <person name="Kitamura K."/>
            <person name="Iida T."/>
            <person name="Hattori M."/>
            <person name="Ohkuma M."/>
        </authorList>
    </citation>
    <scope>NUCLEOTIDE SEQUENCE [LARGE SCALE GENOMIC DNA]</scope>
    <source>
        <strain evidence="5">JCM 9140</strain>
    </source>
</reference>